<gene>
    <name evidence="1" type="ORF">FQ154_12595</name>
</gene>
<dbReference type="OrthoDB" id="9816539at2"/>
<sequence length="186" mass="21359">MHRSAYSPVQPLRETCRRTRLDKTLHALAQQGHSMLNLEDFDLEQIADAMQQGDSMGLGYYLNIVSGEIVVNGFDDEECNPDPEELADKKYVFIERVESYESYQHMEDFTLSLPAGKARAGLEQALVRSKPFRHFKDALDNYQEERKAWFGFRDAAMRRVVIRWLASIEAIEDPDPNGTSESQPEL</sequence>
<accession>A0A5B0EA30</accession>
<dbReference type="AlphaFoldDB" id="A0A5B0EA30"/>
<reference evidence="1 2" key="1">
    <citation type="submission" date="2019-07" db="EMBL/GenBank/DDBJ databases">
        <title>Analysis of the biochemical properties, biological activity and biotechnological potential of siderophores and biosurfactants produced by Antarctic psychrotolerant bacteria.</title>
        <authorList>
            <person name="Styczynski M."/>
            <person name="Krucon T."/>
            <person name="Decewicz P."/>
            <person name="Dziewit L."/>
        </authorList>
    </citation>
    <scope>NUCLEOTIDE SEQUENCE [LARGE SCALE GENOMIC DNA]</scope>
    <source>
        <strain evidence="1 2">ANT_H27</strain>
    </source>
</reference>
<name>A0A5B0EA30_9MICC</name>
<organism evidence="1 2">
    <name type="scientific">Paeniglutamicibacter gangotriensis</name>
    <dbReference type="NCBI Taxonomy" id="254787"/>
    <lineage>
        <taxon>Bacteria</taxon>
        <taxon>Bacillati</taxon>
        <taxon>Actinomycetota</taxon>
        <taxon>Actinomycetes</taxon>
        <taxon>Micrococcales</taxon>
        <taxon>Micrococcaceae</taxon>
        <taxon>Paeniglutamicibacter</taxon>
    </lineage>
</organism>
<evidence type="ECO:0000313" key="1">
    <source>
        <dbReference type="EMBL" id="KAA0975894.1"/>
    </source>
</evidence>
<comment type="caution">
    <text evidence="1">The sequence shown here is derived from an EMBL/GenBank/DDBJ whole genome shotgun (WGS) entry which is preliminary data.</text>
</comment>
<dbReference type="Proteomes" id="UP000323856">
    <property type="component" value="Unassembled WGS sequence"/>
</dbReference>
<evidence type="ECO:0000313" key="2">
    <source>
        <dbReference type="Proteomes" id="UP000323856"/>
    </source>
</evidence>
<dbReference type="Pfam" id="PF03682">
    <property type="entry name" value="UPF0158"/>
    <property type="match status" value="1"/>
</dbReference>
<protein>
    <submittedName>
        <fullName evidence="1">Uncharacterized protein</fullName>
    </submittedName>
</protein>
<proteinExistence type="predicted"/>
<dbReference type="EMBL" id="VOBL01000013">
    <property type="protein sequence ID" value="KAA0975894.1"/>
    <property type="molecule type" value="Genomic_DNA"/>
</dbReference>
<dbReference type="InterPro" id="IPR005361">
    <property type="entry name" value="UPF0158"/>
</dbReference>